<reference evidence="2 3" key="1">
    <citation type="submission" date="2024-04" db="EMBL/GenBank/DDBJ databases">
        <authorList>
            <consortium name="Genoscope - CEA"/>
            <person name="William W."/>
        </authorList>
    </citation>
    <scope>NUCLEOTIDE SEQUENCE [LARGE SCALE GENOMIC DNA]</scope>
</reference>
<keyword evidence="1" id="KW-0472">Membrane</keyword>
<keyword evidence="3" id="KW-1185">Reference proteome</keyword>
<evidence type="ECO:0000256" key="1">
    <source>
        <dbReference type="SAM" id="Phobius"/>
    </source>
</evidence>
<gene>
    <name evidence="2" type="ORF">GSLYS_00013756001</name>
</gene>
<proteinExistence type="predicted"/>
<keyword evidence="1" id="KW-0812">Transmembrane</keyword>
<evidence type="ECO:0000313" key="2">
    <source>
        <dbReference type="EMBL" id="CAL1540023.1"/>
    </source>
</evidence>
<comment type="caution">
    <text evidence="2">The sequence shown here is derived from an EMBL/GenBank/DDBJ whole genome shotgun (WGS) entry which is preliminary data.</text>
</comment>
<dbReference type="AlphaFoldDB" id="A0AAV2I6J6"/>
<accession>A0AAV2I6J6</accession>
<dbReference type="Proteomes" id="UP001497497">
    <property type="component" value="Unassembled WGS sequence"/>
</dbReference>
<sequence>MCDRVVQMAELVKLRLLKDWRVQCGISISSFTVSIVVVILVLTTHPSLSDATFKTVVEEEIAPIQFEPVCVDCAKLFKDPFSGHLNDPIFRKLQIQIRDGHRQCCINDTDQMAILVNMVSVII</sequence>
<keyword evidence="1" id="KW-1133">Transmembrane helix</keyword>
<protein>
    <submittedName>
        <fullName evidence="2">Uncharacterized protein</fullName>
    </submittedName>
</protein>
<organism evidence="2 3">
    <name type="scientific">Lymnaea stagnalis</name>
    <name type="common">Great pond snail</name>
    <name type="synonym">Helix stagnalis</name>
    <dbReference type="NCBI Taxonomy" id="6523"/>
    <lineage>
        <taxon>Eukaryota</taxon>
        <taxon>Metazoa</taxon>
        <taxon>Spiralia</taxon>
        <taxon>Lophotrochozoa</taxon>
        <taxon>Mollusca</taxon>
        <taxon>Gastropoda</taxon>
        <taxon>Heterobranchia</taxon>
        <taxon>Euthyneura</taxon>
        <taxon>Panpulmonata</taxon>
        <taxon>Hygrophila</taxon>
        <taxon>Lymnaeoidea</taxon>
        <taxon>Lymnaeidae</taxon>
        <taxon>Lymnaea</taxon>
    </lineage>
</organism>
<name>A0AAV2I6J6_LYMST</name>
<evidence type="ECO:0000313" key="3">
    <source>
        <dbReference type="Proteomes" id="UP001497497"/>
    </source>
</evidence>
<dbReference type="EMBL" id="CAXITT010000367">
    <property type="protein sequence ID" value="CAL1540023.1"/>
    <property type="molecule type" value="Genomic_DNA"/>
</dbReference>
<feature type="transmembrane region" description="Helical" evidence="1">
    <location>
        <begin position="20"/>
        <end position="42"/>
    </location>
</feature>